<dbReference type="Pfam" id="PF01797">
    <property type="entry name" value="Y1_Tnp"/>
    <property type="match status" value="1"/>
</dbReference>
<dbReference type="Gene3D" id="3.30.70.1290">
    <property type="entry name" value="Transposase IS200-like"/>
    <property type="match status" value="1"/>
</dbReference>
<dbReference type="STRING" id="1618387.UW44_C0021G0002"/>
<reference evidence="2 3" key="1">
    <citation type="journal article" date="2015" name="Nature">
        <title>rRNA introns, odd ribosomes, and small enigmatic genomes across a large radiation of phyla.</title>
        <authorList>
            <person name="Brown C.T."/>
            <person name="Hug L.A."/>
            <person name="Thomas B.C."/>
            <person name="Sharon I."/>
            <person name="Castelle C.J."/>
            <person name="Singh A."/>
            <person name="Wilkins M.J."/>
            <person name="Williams K.H."/>
            <person name="Banfield J.F."/>
        </authorList>
    </citation>
    <scope>NUCLEOTIDE SEQUENCE [LARGE SCALE GENOMIC DNA]</scope>
</reference>
<evidence type="ECO:0000313" key="2">
    <source>
        <dbReference type="EMBL" id="KKT50956.1"/>
    </source>
</evidence>
<dbReference type="SMART" id="SM01321">
    <property type="entry name" value="Y1_Tnp"/>
    <property type="match status" value="1"/>
</dbReference>
<proteinExistence type="predicted"/>
<dbReference type="SUPFAM" id="SSF143422">
    <property type="entry name" value="Transposase IS200-like"/>
    <property type="match status" value="1"/>
</dbReference>
<name>A0A0G1HUZ9_9BACT</name>
<organism evidence="2 3">
    <name type="scientific">Candidatus Collierbacteria bacterium GW2011_GWB2_44_22</name>
    <dbReference type="NCBI Taxonomy" id="1618387"/>
    <lineage>
        <taxon>Bacteria</taxon>
        <taxon>Candidatus Collieribacteriota</taxon>
    </lineage>
</organism>
<dbReference type="InterPro" id="IPR036515">
    <property type="entry name" value="Transposase_17_sf"/>
</dbReference>
<protein>
    <recommendedName>
        <fullName evidence="1">Transposase IS200-like domain-containing protein</fullName>
    </recommendedName>
</protein>
<dbReference type="PANTHER" id="PTHR34322:SF2">
    <property type="entry name" value="TRANSPOSASE IS200-LIKE DOMAIN-CONTAINING PROTEIN"/>
    <property type="match status" value="1"/>
</dbReference>
<evidence type="ECO:0000313" key="3">
    <source>
        <dbReference type="Proteomes" id="UP000034006"/>
    </source>
</evidence>
<dbReference type="GO" id="GO:0004803">
    <property type="term" value="F:transposase activity"/>
    <property type="evidence" value="ECO:0007669"/>
    <property type="project" value="InterPro"/>
</dbReference>
<feature type="domain" description="Transposase IS200-like" evidence="1">
    <location>
        <begin position="11"/>
        <end position="155"/>
    </location>
</feature>
<dbReference type="GO" id="GO:0003677">
    <property type="term" value="F:DNA binding"/>
    <property type="evidence" value="ECO:0007669"/>
    <property type="project" value="InterPro"/>
</dbReference>
<dbReference type="PANTHER" id="PTHR34322">
    <property type="entry name" value="TRANSPOSASE, Y1_TNP DOMAIN-CONTAINING"/>
    <property type="match status" value="1"/>
</dbReference>
<sequence>MPSKNAIKEYEAGAYYHVYNRGVEKRTIFQDDKDYKTFLSYLKLYLISHDSQELSDLQDLQGLSLKVFPSRKPKNYADQIELLAYCLMPNHIHLFIKQHGDLSMGNFMSSLATKYVRYFNTRHKRIGHLFQDRYKAVKIEGESQWIHLSKYIHRNPLDLPTFKDSPCRLDEYQYSSYSNYLGKFSQTWVQPDDILSNFGNQPHNSYRAFVEEPLDIIPIYFSAIDYD</sequence>
<comment type="caution">
    <text evidence="2">The sequence shown here is derived from an EMBL/GenBank/DDBJ whole genome shotgun (WGS) entry which is preliminary data.</text>
</comment>
<dbReference type="AlphaFoldDB" id="A0A0G1HUZ9"/>
<dbReference type="GO" id="GO:0006313">
    <property type="term" value="P:DNA transposition"/>
    <property type="evidence" value="ECO:0007669"/>
    <property type="project" value="InterPro"/>
</dbReference>
<dbReference type="InterPro" id="IPR002686">
    <property type="entry name" value="Transposase_17"/>
</dbReference>
<gene>
    <name evidence="2" type="ORF">UW44_C0021G0002</name>
</gene>
<dbReference type="Proteomes" id="UP000034006">
    <property type="component" value="Unassembled WGS sequence"/>
</dbReference>
<accession>A0A0G1HUZ9</accession>
<evidence type="ECO:0000259" key="1">
    <source>
        <dbReference type="SMART" id="SM01321"/>
    </source>
</evidence>
<dbReference type="EMBL" id="LCIH01000021">
    <property type="protein sequence ID" value="KKT50956.1"/>
    <property type="molecule type" value="Genomic_DNA"/>
</dbReference>